<evidence type="ECO:0000256" key="3">
    <source>
        <dbReference type="ARBA" id="ARBA00023204"/>
    </source>
</evidence>
<organism evidence="6 7">
    <name type="scientific">Nocardioides panacisoli</name>
    <dbReference type="NCBI Taxonomy" id="627624"/>
    <lineage>
        <taxon>Bacteria</taxon>
        <taxon>Bacillati</taxon>
        <taxon>Actinomycetota</taxon>
        <taxon>Actinomycetes</taxon>
        <taxon>Propionibacteriales</taxon>
        <taxon>Nocardioidaceae</taxon>
        <taxon>Nocardioides</taxon>
    </lineage>
</organism>
<dbReference type="InterPro" id="IPR005122">
    <property type="entry name" value="Uracil-DNA_glycosylase-like"/>
</dbReference>
<dbReference type="EMBL" id="BAABAH010000001">
    <property type="protein sequence ID" value="GAA3802917.1"/>
    <property type="molecule type" value="Genomic_DNA"/>
</dbReference>
<dbReference type="SUPFAM" id="SSF52141">
    <property type="entry name" value="Uracil-DNA glycosylase-like"/>
    <property type="match status" value="1"/>
</dbReference>
<dbReference type="SMART" id="SM00987">
    <property type="entry name" value="UreE_C"/>
    <property type="match status" value="1"/>
</dbReference>
<dbReference type="Gene3D" id="3.40.470.10">
    <property type="entry name" value="Uracil-DNA glycosylase-like domain"/>
    <property type="match status" value="1"/>
</dbReference>
<evidence type="ECO:0000256" key="2">
    <source>
        <dbReference type="ARBA" id="ARBA00022801"/>
    </source>
</evidence>
<evidence type="ECO:0000259" key="5">
    <source>
        <dbReference type="SMART" id="SM00986"/>
    </source>
</evidence>
<evidence type="ECO:0000256" key="4">
    <source>
        <dbReference type="SAM" id="MobiDB-lite"/>
    </source>
</evidence>
<gene>
    <name evidence="6" type="ORF">GCM10022242_02360</name>
</gene>
<keyword evidence="1" id="KW-0227">DNA damage</keyword>
<dbReference type="SMART" id="SM00986">
    <property type="entry name" value="UDG"/>
    <property type="match status" value="1"/>
</dbReference>
<keyword evidence="2" id="KW-0378">Hydrolase</keyword>
<feature type="region of interest" description="Disordered" evidence="4">
    <location>
        <begin position="1"/>
        <end position="25"/>
    </location>
</feature>
<reference evidence="7" key="1">
    <citation type="journal article" date="2019" name="Int. J. Syst. Evol. Microbiol.">
        <title>The Global Catalogue of Microorganisms (GCM) 10K type strain sequencing project: providing services to taxonomists for standard genome sequencing and annotation.</title>
        <authorList>
            <consortium name="The Broad Institute Genomics Platform"/>
            <consortium name="The Broad Institute Genome Sequencing Center for Infectious Disease"/>
            <person name="Wu L."/>
            <person name="Ma J."/>
        </authorList>
    </citation>
    <scope>NUCLEOTIDE SEQUENCE [LARGE SCALE GENOMIC DNA]</scope>
    <source>
        <strain evidence="7">JCM 16953</strain>
    </source>
</reference>
<comment type="caution">
    <text evidence="6">The sequence shown here is derived from an EMBL/GenBank/DDBJ whole genome shotgun (WGS) entry which is preliminary data.</text>
</comment>
<dbReference type="InterPro" id="IPR015637">
    <property type="entry name" value="MUG/TDG"/>
</dbReference>
<keyword evidence="3" id="KW-0234">DNA repair</keyword>
<dbReference type="InterPro" id="IPR036895">
    <property type="entry name" value="Uracil-DNA_glycosylase-like_sf"/>
</dbReference>
<protein>
    <submittedName>
        <fullName evidence="6">Mismatch-specific DNA-glycosylase</fullName>
    </submittedName>
</protein>
<dbReference type="Proteomes" id="UP001501821">
    <property type="component" value="Unassembled WGS sequence"/>
</dbReference>
<feature type="domain" description="Uracil-DNA glycosylase-like" evidence="5">
    <location>
        <begin position="48"/>
        <end position="205"/>
    </location>
</feature>
<evidence type="ECO:0000313" key="7">
    <source>
        <dbReference type="Proteomes" id="UP001501821"/>
    </source>
</evidence>
<name>A0ABP7HZZ1_9ACTN</name>
<accession>A0ABP7HZZ1</accession>
<dbReference type="PANTHER" id="PTHR12159">
    <property type="entry name" value="G/T AND G/U MISMATCH-SPECIFIC DNA GLYCOSYLASE"/>
    <property type="match status" value="1"/>
</dbReference>
<sequence>MGRYPHRPGSHPAPVDVQQNADVTPRRRTFTRAELESFRDAVVPDLLPTRPEHDLRLLFVGINPGLWTAATQTHFAHPGNRFYPALHRAGVLTEPVDPAGGMTEDDRDRLRERGIGITNVVHRATAKASELTDEELRAGGEQLAALVARTRPRVVAIAGITAYRAAYGLPKAVQGRQPEPLAGAELWVVPNPSGLNAHETIDSLARAYAEVGRAAGIIG</sequence>
<dbReference type="PANTHER" id="PTHR12159:SF9">
    <property type="entry name" value="G_T MISMATCH-SPECIFIC THYMINE DNA GLYCOSYLASE"/>
    <property type="match status" value="1"/>
</dbReference>
<evidence type="ECO:0000313" key="6">
    <source>
        <dbReference type="EMBL" id="GAA3802917.1"/>
    </source>
</evidence>
<dbReference type="CDD" id="cd10028">
    <property type="entry name" value="UDG-F2_TDG_MUG"/>
    <property type="match status" value="1"/>
</dbReference>
<keyword evidence="7" id="KW-1185">Reference proteome</keyword>
<dbReference type="Pfam" id="PF03167">
    <property type="entry name" value="UDG"/>
    <property type="match status" value="1"/>
</dbReference>
<proteinExistence type="predicted"/>
<evidence type="ECO:0000256" key="1">
    <source>
        <dbReference type="ARBA" id="ARBA00022763"/>
    </source>
</evidence>